<evidence type="ECO:0000313" key="2">
    <source>
        <dbReference type="EMBL" id="ABV84771.1"/>
    </source>
</evidence>
<name>A8F1I5_RICM5</name>
<feature type="region of interest" description="Disordered" evidence="1">
    <location>
        <begin position="71"/>
        <end position="92"/>
    </location>
</feature>
<protein>
    <recommendedName>
        <fullName evidence="4">Lipoprotein</fullName>
    </recommendedName>
</protein>
<dbReference type="PROSITE" id="PS51257">
    <property type="entry name" value="PROKAR_LIPOPROTEIN"/>
    <property type="match status" value="1"/>
</dbReference>
<organism evidence="2 3">
    <name type="scientific">Rickettsia massiliae (strain Mtu5)</name>
    <dbReference type="NCBI Taxonomy" id="416276"/>
    <lineage>
        <taxon>Bacteria</taxon>
        <taxon>Pseudomonadati</taxon>
        <taxon>Pseudomonadota</taxon>
        <taxon>Alphaproteobacteria</taxon>
        <taxon>Rickettsiales</taxon>
        <taxon>Rickettsiaceae</taxon>
        <taxon>Rickettsieae</taxon>
        <taxon>Rickettsia</taxon>
        <taxon>spotted fever group</taxon>
    </lineage>
</organism>
<dbReference type="HOGENOM" id="CLU_1276797_0_0_5"/>
<dbReference type="EMBL" id="CP000683">
    <property type="protein sequence ID" value="ABV84771.1"/>
    <property type="molecule type" value="Genomic_DNA"/>
</dbReference>
<evidence type="ECO:0000313" key="3">
    <source>
        <dbReference type="Proteomes" id="UP000001311"/>
    </source>
</evidence>
<feature type="compositionally biased region" description="Acidic residues" evidence="1">
    <location>
        <begin position="71"/>
        <end position="83"/>
    </location>
</feature>
<dbReference type="AlphaFoldDB" id="A8F1I5"/>
<proteinExistence type="predicted"/>
<accession>A8F1I5</accession>
<dbReference type="Proteomes" id="UP000001311">
    <property type="component" value="Chromosome"/>
</dbReference>
<sequence>MLYMLKKIIILFLGMFLLSACTDNFRSYFQRSANNRLVDSKGAKGGKRKPVYNNKYITLAKKNIVEDNLDYDNDDDDDYDSDDSPLRGERIDPVKRNREMYLKMIKRDIARQKAEAGFAESDDDMTLRRANKKVRKDDSEKEKKIQEELNQIKAMLRETKRDISKYTCPNAVVNQNYAPPVTNYEPVNYPPVKNSKPYNNNSKVKQKFIREDDDNGSNACSI</sequence>
<evidence type="ECO:0000256" key="1">
    <source>
        <dbReference type="SAM" id="MobiDB-lite"/>
    </source>
</evidence>
<reference evidence="2 3" key="1">
    <citation type="journal article" date="2007" name="Genome Res.">
        <title>Lateral gene transfer between obligate intracellular bacteria: evidence from the Rickettsia massiliae genome.</title>
        <authorList>
            <person name="Blanc G."/>
            <person name="Ogata H."/>
            <person name="Robert C."/>
            <person name="Audic S."/>
            <person name="Claverie J.-M."/>
            <person name="Raoult D."/>
        </authorList>
    </citation>
    <scope>NUCLEOTIDE SEQUENCE [LARGE SCALE GENOMIC DNA]</scope>
    <source>
        <strain evidence="3">Mtu5</strain>
    </source>
</reference>
<dbReference type="KEGG" id="rms:RMA_0580"/>
<evidence type="ECO:0008006" key="4">
    <source>
        <dbReference type="Google" id="ProtNLM"/>
    </source>
</evidence>
<keyword evidence="3" id="KW-1185">Reference proteome</keyword>
<gene>
    <name evidence="2" type="ordered locus">RMA_0580</name>
</gene>